<name>A0A0R2F5L3_WEICO</name>
<dbReference type="RefSeq" id="WP_003608040.1">
    <property type="nucleotide sequence ID" value="NZ_ALXH01000106.1"/>
</dbReference>
<evidence type="ECO:0000313" key="2">
    <source>
        <dbReference type="EMBL" id="MBJ7639211.1"/>
    </source>
</evidence>
<keyword evidence="3" id="KW-1185">Reference proteome</keyword>
<reference evidence="2" key="1">
    <citation type="submission" date="2020-02" db="EMBL/GenBank/DDBJ databases">
        <authorList>
            <person name="Fontana A."/>
            <person name="Patrone V."/>
            <person name="Morelli L."/>
        </authorList>
    </citation>
    <scope>NUCLEOTIDE SEQUENCE</scope>
    <source>
        <strain evidence="1">CCUG 30943</strain>
        <strain evidence="2">CCUG 43002</strain>
    </source>
</reference>
<dbReference type="OrthoDB" id="2146303at2"/>
<gene>
    <name evidence="2" type="ORF">HAU20_07425</name>
    <name evidence="1" type="ORF">HAU43_06480</name>
</gene>
<dbReference type="EMBL" id="JAAOCP010000008">
    <property type="protein sequence ID" value="MBJ7639211.1"/>
    <property type="molecule type" value="Genomic_DNA"/>
</dbReference>
<organism evidence="2 3">
    <name type="scientific">Weissella confusa</name>
    <name type="common">Lactobacillus confusus</name>
    <dbReference type="NCBI Taxonomy" id="1583"/>
    <lineage>
        <taxon>Bacteria</taxon>
        <taxon>Bacillati</taxon>
        <taxon>Bacillota</taxon>
        <taxon>Bacilli</taxon>
        <taxon>Lactobacillales</taxon>
        <taxon>Lactobacillaceae</taxon>
        <taxon>Weissella</taxon>
    </lineage>
</organism>
<proteinExistence type="predicted"/>
<dbReference type="EMBL" id="JAAOCX010000007">
    <property type="protein sequence ID" value="MBJ7632728.1"/>
    <property type="molecule type" value="Genomic_DNA"/>
</dbReference>
<dbReference type="Proteomes" id="UP000808038">
    <property type="component" value="Unassembled WGS sequence"/>
</dbReference>
<dbReference type="Proteomes" id="UP000728106">
    <property type="component" value="Unassembled WGS sequence"/>
</dbReference>
<sequence length="100" mass="11818">MNWIPEMMKRAAKYGGDLDHPEVVAWAHEQWQKAANEWRYEVDGEHRFRTQAELAAYLHVGKMQLTKFISKGVEEFQLRGHMIRVNDDVFMAREQEAQIS</sequence>
<dbReference type="GeneID" id="57979392"/>
<evidence type="ECO:0000313" key="1">
    <source>
        <dbReference type="EMBL" id="MBJ7632728.1"/>
    </source>
</evidence>
<protein>
    <submittedName>
        <fullName evidence="2">Uncharacterized protein</fullName>
    </submittedName>
</protein>
<evidence type="ECO:0000313" key="3">
    <source>
        <dbReference type="Proteomes" id="UP000728106"/>
    </source>
</evidence>
<reference evidence="2 3" key="2">
    <citation type="journal article" date="2021" name="Int. J. Food Microbiol.">
        <title>Safety demonstration of a microbial species for use in the food chain: Weissella confusa.</title>
        <authorList>
            <person name="Bourdichon F."/>
            <person name="Patrone V."/>
            <person name="Fontana A."/>
            <person name="Milani G."/>
            <person name="Morelli L."/>
        </authorList>
    </citation>
    <scope>NUCLEOTIDE SEQUENCE [LARGE SCALE GENOMIC DNA]</scope>
    <source>
        <strain evidence="1">CCUG 30943</strain>
        <strain evidence="2 3">CCUG 43002</strain>
    </source>
</reference>
<accession>A0A0R2F5L3</accession>
<comment type="caution">
    <text evidence="2">The sequence shown here is derived from an EMBL/GenBank/DDBJ whole genome shotgun (WGS) entry which is preliminary data.</text>
</comment>
<dbReference type="AlphaFoldDB" id="A0A0R2F5L3"/>